<evidence type="ECO:0000313" key="5">
    <source>
        <dbReference type="Proteomes" id="UP000294225"/>
    </source>
</evidence>
<feature type="domain" description="PcRGLX/YetA-like N-terminal RIFT barrel" evidence="1">
    <location>
        <begin position="34"/>
        <end position="110"/>
    </location>
</feature>
<reference evidence="4 5" key="1">
    <citation type="submission" date="2019-02" db="EMBL/GenBank/DDBJ databases">
        <title>Kribbella capetownensis sp. nov. and Kribbella speibonae sp. nov., isolated from soil.</title>
        <authorList>
            <person name="Curtis S.M."/>
            <person name="Norton I."/>
            <person name="Everest G.J."/>
            <person name="Meyers P.R."/>
        </authorList>
    </citation>
    <scope>NUCLEOTIDE SEQUENCE [LARGE SCALE GENOMIC DNA]</scope>
    <source>
        <strain evidence="4 5">YM55</strain>
    </source>
</reference>
<dbReference type="InterPro" id="IPR048329">
    <property type="entry name" value="PcRGLX_1st"/>
</dbReference>
<dbReference type="AlphaFoldDB" id="A0A4V2M310"/>
<dbReference type="Proteomes" id="UP000294225">
    <property type="component" value="Unassembled WGS sequence"/>
</dbReference>
<sequence length="897" mass="99354">MEVSRRTVLAGMAAVPAVSLLDNIQPATAAEVQEVKLTWLEGKPTTAAVTTWGTPWPKGAVPANQSFALKSADGTDVPLQSWPTAYWPDGSLKWSAHAIAVDAPAESYTLGPGTATAPARPVTVKNEKLYVDVDTGVIRTRIRKSGPEVVSQIWRGDVLIAHKGVLVNLKQDKIAEDETGGAVRDRYESDIQKVTVEQAGPVRAVVKVEGRHKSRKGLTWLPFSVRLYFVAGAENVRVVHTFVYDRDGQKDYIAGLGVRFSVPMRDAAYDRHVRFVGEGHGMVSEAVKGITGLRRDPGAVVRAAQIAGTKLPDPATWDQRVTTRLQYIPEWGDYSLSQLTADGFTVKKRTKKGYGWVSVDQGKRASGLGYVGGVSGGFAFGLRDFWQRHPTQLDVRNAATEEAEVTVWLWSPEAGAMDTRFYHDGMGQDTYPEQLEGLNITYEDYEPAFGTPYGIARTSELTFWALEATPSAARLGDLADQVRTPPQLINPVDQLVSSRVFGGLFTPVDRSVPAKKAIEDHLDFLFDYYRGQVESRHWYGFWDYGDIMHTFDEDRLVWRYDVGGYAWDNSELSPDLWLWYAFLRSGRADIFRFAEAMTRHTGEVDVYHLGQWAGLGTRHGVQHWADSAKQQRISTAAYRRFYYYLTADERTGDLLSELVDSDKTFLVLDPLRKIRTEPYTPDPHALSIGLGTDWSGLAAAWLTEWERQGPKAAVAKAKLLGTMETIGAMPNGFVTGSGLYDLDTGRFAPVAEKIVSVSHLSAMFGEVEICAELIDLVEMPAFEAAWLQYCRLFNGTRAEQTEECGAYFGNLILRQGHARLTAYAAVRLNRDDLAARAWKDFYTGDGYAPNLPWTAEDVTTTLNPTQSAKWVSTNTTALYGLAAIQTLALVGDQIVNP</sequence>
<dbReference type="InterPro" id="IPR045793">
    <property type="entry name" value="PcRGLX/YetA-like"/>
</dbReference>
<dbReference type="EMBL" id="SJKC01000008">
    <property type="protein sequence ID" value="TCC30162.1"/>
    <property type="molecule type" value="Genomic_DNA"/>
</dbReference>
<dbReference type="PANTHER" id="PTHR40081">
    <property type="entry name" value="CONCANAVALIN A-LIKE LECTIN/GLUCANASE"/>
    <property type="match status" value="1"/>
</dbReference>
<evidence type="ECO:0000259" key="3">
    <source>
        <dbReference type="Pfam" id="PF21346"/>
    </source>
</evidence>
<feature type="domain" description="PcRGLX/YetA-like C-terminal alpha/alpha toroid" evidence="3">
    <location>
        <begin position="485"/>
        <end position="893"/>
    </location>
</feature>
<dbReference type="Pfam" id="PF19501">
    <property type="entry name" value="PcRGLX_1st"/>
    <property type="match status" value="1"/>
</dbReference>
<evidence type="ECO:0000313" key="4">
    <source>
        <dbReference type="EMBL" id="TCC30162.1"/>
    </source>
</evidence>
<evidence type="ECO:0000259" key="1">
    <source>
        <dbReference type="Pfam" id="PF19501"/>
    </source>
</evidence>
<comment type="caution">
    <text evidence="4">The sequence shown here is derived from an EMBL/GenBank/DDBJ whole genome shotgun (WGS) entry which is preliminary data.</text>
</comment>
<feature type="domain" description="PcRGLX/YetA-like central beta-sandwich" evidence="2">
    <location>
        <begin position="122"/>
        <end position="479"/>
    </location>
</feature>
<evidence type="ECO:0000259" key="2">
    <source>
        <dbReference type="Pfam" id="PF21345"/>
    </source>
</evidence>
<proteinExistence type="predicted"/>
<dbReference type="PANTHER" id="PTHR40081:SF1">
    <property type="entry name" value="TAT PATHWAY SIGNAL SEQUENCE DOMAIN PROTEIN"/>
    <property type="match status" value="1"/>
</dbReference>
<dbReference type="InterPro" id="IPR006311">
    <property type="entry name" value="TAT_signal"/>
</dbReference>
<gene>
    <name evidence="4" type="ORF">E0H92_40045</name>
</gene>
<dbReference type="PROSITE" id="PS51318">
    <property type="entry name" value="TAT"/>
    <property type="match status" value="1"/>
</dbReference>
<dbReference type="Pfam" id="PF21345">
    <property type="entry name" value="PcRGLX_2nd"/>
    <property type="match status" value="1"/>
</dbReference>
<dbReference type="InterPro" id="IPR048331">
    <property type="entry name" value="PcRGLX/YetA_3rd"/>
</dbReference>
<organism evidence="4 5">
    <name type="scientific">Kribbella speibonae</name>
    <dbReference type="NCBI Taxonomy" id="1572660"/>
    <lineage>
        <taxon>Bacteria</taxon>
        <taxon>Bacillati</taxon>
        <taxon>Actinomycetota</taxon>
        <taxon>Actinomycetes</taxon>
        <taxon>Propionibacteriales</taxon>
        <taxon>Kribbellaceae</taxon>
        <taxon>Kribbella</taxon>
    </lineage>
</organism>
<dbReference type="InterPro" id="IPR048330">
    <property type="entry name" value="PcRGLX/YetA_2nd"/>
</dbReference>
<accession>A0A4V2M310</accession>
<name>A0A4V2M310_9ACTN</name>
<dbReference type="Pfam" id="PF21346">
    <property type="entry name" value="PcRGLX_3rd"/>
    <property type="match status" value="1"/>
</dbReference>
<dbReference type="RefSeq" id="WP_131499971.1">
    <property type="nucleotide sequence ID" value="NZ_SJKC01000008.1"/>
</dbReference>
<protein>
    <submittedName>
        <fullName evidence="4">Tat pathway signal sequence domain protein</fullName>
    </submittedName>
</protein>